<keyword evidence="7" id="KW-1185">Reference proteome</keyword>
<organism evidence="6 7">
    <name type="scientific">Rhizobium halophytocola</name>
    <dbReference type="NCBI Taxonomy" id="735519"/>
    <lineage>
        <taxon>Bacteria</taxon>
        <taxon>Pseudomonadati</taxon>
        <taxon>Pseudomonadota</taxon>
        <taxon>Alphaproteobacteria</taxon>
        <taxon>Hyphomicrobiales</taxon>
        <taxon>Rhizobiaceae</taxon>
        <taxon>Rhizobium/Agrobacterium group</taxon>
        <taxon>Rhizobium</taxon>
    </lineage>
</organism>
<dbReference type="InterPro" id="IPR039424">
    <property type="entry name" value="SBP_5"/>
</dbReference>
<dbReference type="InterPro" id="IPR023765">
    <property type="entry name" value="SBP_5_CS"/>
</dbReference>
<dbReference type="RefSeq" id="WP_209946782.1">
    <property type="nucleotide sequence ID" value="NZ_JAGGJU010000009.1"/>
</dbReference>
<comment type="caution">
    <text evidence="6">The sequence shown here is derived from an EMBL/GenBank/DDBJ whole genome shotgun (WGS) entry which is preliminary data.</text>
</comment>
<dbReference type="EMBL" id="JAGGJU010000009">
    <property type="protein sequence ID" value="MBP1851941.1"/>
    <property type="molecule type" value="Genomic_DNA"/>
</dbReference>
<evidence type="ECO:0000256" key="1">
    <source>
        <dbReference type="ARBA" id="ARBA00004418"/>
    </source>
</evidence>
<keyword evidence="3 4" id="KW-0732">Signal</keyword>
<feature type="chain" id="PRO_5045717484" evidence="4">
    <location>
        <begin position="25"/>
        <end position="507"/>
    </location>
</feature>
<dbReference type="CDD" id="cd08502">
    <property type="entry name" value="PBP2_NikA_DppA_OppA_like_16"/>
    <property type="match status" value="1"/>
</dbReference>
<evidence type="ECO:0000313" key="6">
    <source>
        <dbReference type="EMBL" id="MBP1851941.1"/>
    </source>
</evidence>
<dbReference type="InterPro" id="IPR000914">
    <property type="entry name" value="SBP_5_dom"/>
</dbReference>
<evidence type="ECO:0000259" key="5">
    <source>
        <dbReference type="Pfam" id="PF00496"/>
    </source>
</evidence>
<dbReference type="PANTHER" id="PTHR30290:SF38">
    <property type="entry name" value="D,D-DIPEPTIDE-BINDING PERIPLASMIC PROTEIN DDPA-RELATED"/>
    <property type="match status" value="1"/>
</dbReference>
<accession>A0ABS4E1Z3</accession>
<dbReference type="InterPro" id="IPR030678">
    <property type="entry name" value="Peptide/Ni-bd"/>
</dbReference>
<comment type="similarity">
    <text evidence="2">Belongs to the bacterial solute-binding protein 5 family.</text>
</comment>
<sequence>MKLKSIFALAFAALTLGTAPLAHADGAKGGVLTIATIGEPPTLDQMQTPTDIVIMITQHIFETLYTFDAHWEPKPLLAADMPKISEDGLTYTIPLRKGVKFQDGSDMTPADVVASLDRFMKINSKGKQVAEVVDSIKADGDNAVVVTLKSRYAPFIAVISQAAVIMPKADATDTLTKFIGTGPYMLKDHKPDQYIQLVRYDGYTSPEGETSMYAGKREALADELRFVPVPDANTRVEGLLAGQYDFADSLPVSAYDRLASSDKAEPVILKNSGWMCFFMNMKEGIMANKDLRNAVQAALNPSDMMAAAFGDEKFYSVDGAFYPEGSVWHTEDGVARYGEGDPETAADLMKKAGYDGKPIRLMVSRQYEFHYKAAEVAKAYLEAAGFKVDMQVVDWATLTTRRADPTSWDIFFTHANFPGDPTMLNPVNDNYPGWYTSDEKKKTIDAYLAAVGQDEKVAAWAKMQAAFYDDAPLFKVGNFNALTGVSKAVKGYNPYYWPSFWNVEAKK</sequence>
<dbReference type="PROSITE" id="PS01040">
    <property type="entry name" value="SBP_BACTERIAL_5"/>
    <property type="match status" value="1"/>
</dbReference>
<protein>
    <submittedName>
        <fullName evidence="6">Peptide/nickel transport system substrate-binding protein</fullName>
    </submittedName>
</protein>
<dbReference type="Gene3D" id="3.10.105.10">
    <property type="entry name" value="Dipeptide-binding Protein, Domain 3"/>
    <property type="match status" value="1"/>
</dbReference>
<reference evidence="6 7" key="1">
    <citation type="submission" date="2021-03" db="EMBL/GenBank/DDBJ databases">
        <title>Genomic Encyclopedia of Type Strains, Phase IV (KMG-IV): sequencing the most valuable type-strain genomes for metagenomic binning, comparative biology and taxonomic classification.</title>
        <authorList>
            <person name="Goeker M."/>
        </authorList>
    </citation>
    <scope>NUCLEOTIDE SEQUENCE [LARGE SCALE GENOMIC DNA]</scope>
    <source>
        <strain evidence="6 7">DSM 21600</strain>
    </source>
</reference>
<dbReference type="Proteomes" id="UP000759443">
    <property type="component" value="Unassembled WGS sequence"/>
</dbReference>
<dbReference type="PIRSF" id="PIRSF002741">
    <property type="entry name" value="MppA"/>
    <property type="match status" value="1"/>
</dbReference>
<dbReference type="PANTHER" id="PTHR30290">
    <property type="entry name" value="PERIPLASMIC BINDING COMPONENT OF ABC TRANSPORTER"/>
    <property type="match status" value="1"/>
</dbReference>
<name>A0ABS4E1Z3_9HYPH</name>
<dbReference type="Pfam" id="PF00496">
    <property type="entry name" value="SBP_bac_5"/>
    <property type="match status" value="1"/>
</dbReference>
<evidence type="ECO:0000313" key="7">
    <source>
        <dbReference type="Proteomes" id="UP000759443"/>
    </source>
</evidence>
<evidence type="ECO:0000256" key="4">
    <source>
        <dbReference type="SAM" id="SignalP"/>
    </source>
</evidence>
<feature type="domain" description="Solute-binding protein family 5" evidence="5">
    <location>
        <begin position="72"/>
        <end position="427"/>
    </location>
</feature>
<gene>
    <name evidence="6" type="ORF">J2Z17_003393</name>
</gene>
<evidence type="ECO:0000256" key="2">
    <source>
        <dbReference type="ARBA" id="ARBA00005695"/>
    </source>
</evidence>
<dbReference type="SUPFAM" id="SSF53850">
    <property type="entry name" value="Periplasmic binding protein-like II"/>
    <property type="match status" value="1"/>
</dbReference>
<feature type="signal peptide" evidence="4">
    <location>
        <begin position="1"/>
        <end position="24"/>
    </location>
</feature>
<proteinExistence type="inferred from homology"/>
<comment type="subcellular location">
    <subcellularLocation>
        <location evidence="1">Periplasm</location>
    </subcellularLocation>
</comment>
<evidence type="ECO:0000256" key="3">
    <source>
        <dbReference type="ARBA" id="ARBA00022729"/>
    </source>
</evidence>
<dbReference type="Gene3D" id="3.40.190.10">
    <property type="entry name" value="Periplasmic binding protein-like II"/>
    <property type="match status" value="1"/>
</dbReference>